<gene>
    <name evidence="2" type="ORF">HYPBUDRAFT_233858</name>
</gene>
<dbReference type="PANTHER" id="PTHR42067:SF1">
    <property type="entry name" value="MITOTIC APPARATUS PROTEIN P62"/>
    <property type="match status" value="1"/>
</dbReference>
<protein>
    <submittedName>
        <fullName evidence="2">Uncharacterized protein</fullName>
    </submittedName>
</protein>
<dbReference type="GeneID" id="30997714"/>
<organism evidence="2 3">
    <name type="scientific">Hyphopichia burtonii NRRL Y-1933</name>
    <dbReference type="NCBI Taxonomy" id="984485"/>
    <lineage>
        <taxon>Eukaryota</taxon>
        <taxon>Fungi</taxon>
        <taxon>Dikarya</taxon>
        <taxon>Ascomycota</taxon>
        <taxon>Saccharomycotina</taxon>
        <taxon>Pichiomycetes</taxon>
        <taxon>Debaryomycetaceae</taxon>
        <taxon>Hyphopichia</taxon>
    </lineage>
</organism>
<name>A0A1E4RCF3_9ASCO</name>
<dbReference type="AlphaFoldDB" id="A0A1E4RCF3"/>
<accession>A0A1E4RCF3</accession>
<sequence>MSPKPTSTSRNFKDGTFGHIPLTIIEKASKEVITKKSAFLNVNRQKDKTVIAAICQEGVFYVCLTESNIIELKGKKQTKKYNDEEWRGIVYELLSFEHEVEDLQIVADLITESEYDSKNHEVEEVSDSEMVLIIQTRAKLPVKLGEIPLAQVDDEEEKLPKEIKQDVFEIFNWMEAISGQNDKLKAIVDRMAKKEKSLDELVMLKTKEIDEIRQEYEEIVEDLQDKFYQVLNAKKSRIWELEGRNENELEYLNQTYIEQNRKNFNHGVIKKEEIPDEIDEAYKPPTRKRKQKEENRPKRRKKEPVKEDNATQEDTEYLANEMDIDDSESHSSDEQEIDETQLEQKQADEKDRSKEVEVKQEDHDMVTTDREGEKESLDSGADTDYSEEED</sequence>
<proteinExistence type="predicted"/>
<reference evidence="3" key="1">
    <citation type="submission" date="2016-05" db="EMBL/GenBank/DDBJ databases">
        <title>Comparative genomics of biotechnologically important yeasts.</title>
        <authorList>
            <consortium name="DOE Joint Genome Institute"/>
            <person name="Riley R."/>
            <person name="Haridas S."/>
            <person name="Wolfe K.H."/>
            <person name="Lopes M.R."/>
            <person name="Hittinger C.T."/>
            <person name="Goker M."/>
            <person name="Salamov A."/>
            <person name="Wisecaver J."/>
            <person name="Long T.M."/>
            <person name="Aerts A.L."/>
            <person name="Barry K."/>
            <person name="Choi C."/>
            <person name="Clum A."/>
            <person name="Coughlan A.Y."/>
            <person name="Deshpande S."/>
            <person name="Douglass A.P."/>
            <person name="Hanson S.J."/>
            <person name="Klenk H.-P."/>
            <person name="Labutti K."/>
            <person name="Lapidus A."/>
            <person name="Lindquist E."/>
            <person name="Lipzen A."/>
            <person name="Meier-Kolthoff J.P."/>
            <person name="Ohm R.A."/>
            <person name="Otillar R.P."/>
            <person name="Pangilinan J."/>
            <person name="Peng Y."/>
            <person name="Rokas A."/>
            <person name="Rosa C.A."/>
            <person name="Scheuner C."/>
            <person name="Sibirny A.A."/>
            <person name="Slot J.C."/>
            <person name="Stielow J.B."/>
            <person name="Sun H."/>
            <person name="Kurtzman C.P."/>
            <person name="Blackwell M."/>
            <person name="Grigoriev I.V."/>
            <person name="Jeffries T.W."/>
        </authorList>
    </citation>
    <scope>NUCLEOTIDE SEQUENCE [LARGE SCALE GENOMIC DNA]</scope>
    <source>
        <strain evidence="3">NRRL Y-1933</strain>
    </source>
</reference>
<evidence type="ECO:0000313" key="3">
    <source>
        <dbReference type="Proteomes" id="UP000095085"/>
    </source>
</evidence>
<dbReference type="Proteomes" id="UP000095085">
    <property type="component" value="Unassembled WGS sequence"/>
</dbReference>
<evidence type="ECO:0000256" key="1">
    <source>
        <dbReference type="SAM" id="MobiDB-lite"/>
    </source>
</evidence>
<feature type="compositionally biased region" description="Basic and acidic residues" evidence="1">
    <location>
        <begin position="345"/>
        <end position="377"/>
    </location>
</feature>
<dbReference type="OrthoDB" id="4094308at2759"/>
<dbReference type="RefSeq" id="XP_020073970.1">
    <property type="nucleotide sequence ID" value="XM_020223165.1"/>
</dbReference>
<dbReference type="SUPFAM" id="SSF58022">
    <property type="entry name" value="XRCC4, C-terminal oligomerization domain"/>
    <property type="match status" value="1"/>
</dbReference>
<dbReference type="EMBL" id="KV454546">
    <property type="protein sequence ID" value="ODV64903.1"/>
    <property type="molecule type" value="Genomic_DNA"/>
</dbReference>
<feature type="region of interest" description="Disordered" evidence="1">
    <location>
        <begin position="276"/>
        <end position="390"/>
    </location>
</feature>
<evidence type="ECO:0000313" key="2">
    <source>
        <dbReference type="EMBL" id="ODV64903.1"/>
    </source>
</evidence>
<feature type="compositionally biased region" description="Acidic residues" evidence="1">
    <location>
        <begin position="310"/>
        <end position="326"/>
    </location>
</feature>
<keyword evidence="3" id="KW-1185">Reference proteome</keyword>
<dbReference type="PANTHER" id="PTHR42067">
    <property type="entry name" value="YALI0C15378P"/>
    <property type="match status" value="1"/>
</dbReference>